<dbReference type="EMBL" id="JAVFHQ010000045">
    <property type="protein sequence ID" value="KAK4542045.1"/>
    <property type="molecule type" value="Genomic_DNA"/>
</dbReference>
<organism evidence="2 3">
    <name type="scientific">Oleoguttula mirabilis</name>
    <dbReference type="NCBI Taxonomy" id="1507867"/>
    <lineage>
        <taxon>Eukaryota</taxon>
        <taxon>Fungi</taxon>
        <taxon>Dikarya</taxon>
        <taxon>Ascomycota</taxon>
        <taxon>Pezizomycotina</taxon>
        <taxon>Dothideomycetes</taxon>
        <taxon>Dothideomycetidae</taxon>
        <taxon>Mycosphaerellales</taxon>
        <taxon>Teratosphaeriaceae</taxon>
        <taxon>Oleoguttula</taxon>
    </lineage>
</organism>
<name>A0AAV9JB65_9PEZI</name>
<protein>
    <submittedName>
        <fullName evidence="2">Uncharacterized protein</fullName>
    </submittedName>
</protein>
<dbReference type="Proteomes" id="UP001324427">
    <property type="component" value="Unassembled WGS sequence"/>
</dbReference>
<comment type="caution">
    <text evidence="2">The sequence shown here is derived from an EMBL/GenBank/DDBJ whole genome shotgun (WGS) entry which is preliminary data.</text>
</comment>
<dbReference type="AlphaFoldDB" id="A0AAV9JB65"/>
<evidence type="ECO:0000256" key="1">
    <source>
        <dbReference type="SAM" id="MobiDB-lite"/>
    </source>
</evidence>
<gene>
    <name evidence="2" type="ORF">LTR36_007076</name>
</gene>
<feature type="compositionally biased region" description="Acidic residues" evidence="1">
    <location>
        <begin position="36"/>
        <end position="56"/>
    </location>
</feature>
<evidence type="ECO:0000313" key="3">
    <source>
        <dbReference type="Proteomes" id="UP001324427"/>
    </source>
</evidence>
<accession>A0AAV9JB65</accession>
<sequence length="214" mass="23353">MQALQEEVERLRAEVASMHAAALPRHQDRKTVSEDSASDEVETTEDETSPDEGEPECIESAHLESHVGVGRRDSSHLDSAVNIATRVEKKLPVPTTEASSGLLDANDLWVVISRYDSSEGGGKCEIKGVFDTLEKANKIATAVVKEEFPDCEEAGISNRGVSDDPWAMSQDYSGDDIGVAQMRHAKNGEVRYAVDEENDGNGYRILPRADHTTL</sequence>
<reference evidence="2 3" key="1">
    <citation type="submission" date="2021-11" db="EMBL/GenBank/DDBJ databases">
        <title>Black yeast isolated from Biological Soil Crust.</title>
        <authorList>
            <person name="Kurbessoian T."/>
        </authorList>
    </citation>
    <scope>NUCLEOTIDE SEQUENCE [LARGE SCALE GENOMIC DNA]</scope>
    <source>
        <strain evidence="2 3">CCFEE 5522</strain>
    </source>
</reference>
<feature type="region of interest" description="Disordered" evidence="1">
    <location>
        <begin position="19"/>
        <end position="56"/>
    </location>
</feature>
<evidence type="ECO:0000313" key="2">
    <source>
        <dbReference type="EMBL" id="KAK4542045.1"/>
    </source>
</evidence>
<proteinExistence type="predicted"/>
<keyword evidence="3" id="KW-1185">Reference proteome</keyword>